<name>A0A3M7M1W1_9PLEO</name>
<feature type="compositionally biased region" description="Pro residues" evidence="4">
    <location>
        <begin position="106"/>
        <end position="116"/>
    </location>
</feature>
<feature type="domain" description="LysM" evidence="5">
    <location>
        <begin position="226"/>
        <end position="274"/>
    </location>
</feature>
<reference evidence="6 7" key="1">
    <citation type="journal article" date="2014" name="PLoS ONE">
        <title>De novo Genome Assembly of the Fungal Plant Pathogen Pyrenophora semeniperda.</title>
        <authorList>
            <person name="Soliai M.M."/>
            <person name="Meyer S.E."/>
            <person name="Udall J.A."/>
            <person name="Elzinga D.E."/>
            <person name="Hermansen R.A."/>
            <person name="Bodily P.M."/>
            <person name="Hart A.A."/>
            <person name="Coleman C.E."/>
        </authorList>
    </citation>
    <scope>NUCLEOTIDE SEQUENCE [LARGE SCALE GENOMIC DNA]</scope>
    <source>
        <strain evidence="6 7">CCB06</strain>
        <tissue evidence="6">Mycelium</tissue>
    </source>
</reference>
<dbReference type="OrthoDB" id="2281372at2759"/>
<accession>A0A3M7M1W1</accession>
<dbReference type="PROSITE" id="PS51782">
    <property type="entry name" value="LYSM"/>
    <property type="match status" value="2"/>
</dbReference>
<dbReference type="InterPro" id="IPR052210">
    <property type="entry name" value="LysM1-like"/>
</dbReference>
<dbReference type="Gene3D" id="3.10.350.10">
    <property type="entry name" value="LysM domain"/>
    <property type="match status" value="3"/>
</dbReference>
<dbReference type="InterPro" id="IPR018392">
    <property type="entry name" value="LysM"/>
</dbReference>
<dbReference type="InterPro" id="IPR036779">
    <property type="entry name" value="LysM_dom_sf"/>
</dbReference>
<feature type="domain" description="LysM" evidence="5">
    <location>
        <begin position="137"/>
        <end position="183"/>
    </location>
</feature>
<dbReference type="CDD" id="cd00118">
    <property type="entry name" value="LysM"/>
    <property type="match status" value="2"/>
</dbReference>
<keyword evidence="7" id="KW-1185">Reference proteome</keyword>
<keyword evidence="1" id="KW-0147">Chitin-binding</keyword>
<evidence type="ECO:0000256" key="3">
    <source>
        <dbReference type="ARBA" id="ARBA00023026"/>
    </source>
</evidence>
<organism evidence="6 7">
    <name type="scientific">Pyrenophora seminiperda CCB06</name>
    <dbReference type="NCBI Taxonomy" id="1302712"/>
    <lineage>
        <taxon>Eukaryota</taxon>
        <taxon>Fungi</taxon>
        <taxon>Dikarya</taxon>
        <taxon>Ascomycota</taxon>
        <taxon>Pezizomycotina</taxon>
        <taxon>Dothideomycetes</taxon>
        <taxon>Pleosporomycetidae</taxon>
        <taxon>Pleosporales</taxon>
        <taxon>Pleosporineae</taxon>
        <taxon>Pleosporaceae</taxon>
        <taxon>Pyrenophora</taxon>
    </lineage>
</organism>
<dbReference type="GO" id="GO:0008061">
    <property type="term" value="F:chitin binding"/>
    <property type="evidence" value="ECO:0007669"/>
    <property type="project" value="UniProtKB-KW"/>
</dbReference>
<dbReference type="SUPFAM" id="SSF54106">
    <property type="entry name" value="LysM domain"/>
    <property type="match status" value="2"/>
</dbReference>
<dbReference type="PANTHER" id="PTHR34997:SF2">
    <property type="entry name" value="LYSM DOMAIN-CONTAINING PROTEIN-RELATED"/>
    <property type="match status" value="1"/>
</dbReference>
<dbReference type="EMBL" id="KE747816">
    <property type="protein sequence ID" value="RMZ68428.1"/>
    <property type="molecule type" value="Genomic_DNA"/>
</dbReference>
<dbReference type="PANTHER" id="PTHR34997">
    <property type="entry name" value="AM15"/>
    <property type="match status" value="1"/>
</dbReference>
<sequence length="276" mass="29581">MAQLVFIRYTIYNMSTIMSTATLMVGLISLASAYIVNPPTTAAADTIQDCSAWYVVAGGKSCASIAADQWITVDQFDAYLVTGNSYCIEQNFGFPALPPTTKSTSTPPPKTTPAPTPTNGIATPKPIQTGMVSSCDEFYLVVKDDTCYNIAEKYSITLNQFYAWNPAVGTTCGNLWLESYVCVSIIGFPVSSSKTTLITKPTTTTTGNGIVTPTPIQSGMVSNCKKFYKVVSGDGCWAISNSNNIQLDDFYKWNPAVNAGGECKGLQAAVWVCIGF</sequence>
<dbReference type="AlphaFoldDB" id="A0A3M7M1W1"/>
<protein>
    <submittedName>
        <fullName evidence="6">Domain-containing</fullName>
    </submittedName>
</protein>
<gene>
    <name evidence="6" type="ORF">GMOD_00008128</name>
</gene>
<keyword evidence="3" id="KW-0843">Virulence</keyword>
<feature type="region of interest" description="Disordered" evidence="4">
    <location>
        <begin position="98"/>
        <end position="123"/>
    </location>
</feature>
<evidence type="ECO:0000313" key="6">
    <source>
        <dbReference type="EMBL" id="RMZ68428.1"/>
    </source>
</evidence>
<evidence type="ECO:0000313" key="7">
    <source>
        <dbReference type="Proteomes" id="UP000265663"/>
    </source>
</evidence>
<keyword evidence="2" id="KW-0732">Signal</keyword>
<dbReference type="Proteomes" id="UP000265663">
    <property type="component" value="Unassembled WGS sequence"/>
</dbReference>
<dbReference type="Pfam" id="PF01476">
    <property type="entry name" value="LysM"/>
    <property type="match status" value="2"/>
</dbReference>
<evidence type="ECO:0000259" key="5">
    <source>
        <dbReference type="PROSITE" id="PS51782"/>
    </source>
</evidence>
<evidence type="ECO:0000256" key="1">
    <source>
        <dbReference type="ARBA" id="ARBA00022669"/>
    </source>
</evidence>
<evidence type="ECO:0000256" key="4">
    <source>
        <dbReference type="SAM" id="MobiDB-lite"/>
    </source>
</evidence>
<proteinExistence type="predicted"/>
<evidence type="ECO:0000256" key="2">
    <source>
        <dbReference type="ARBA" id="ARBA00022729"/>
    </source>
</evidence>
<dbReference type="SMART" id="SM00257">
    <property type="entry name" value="LysM"/>
    <property type="match status" value="2"/>
</dbReference>